<reference evidence="3 4" key="1">
    <citation type="submission" date="2020-04" db="EMBL/GenBank/DDBJ databases">
        <authorList>
            <person name="Wallbank WR R."/>
            <person name="Pardo Diaz C."/>
            <person name="Kozak K."/>
            <person name="Martin S."/>
            <person name="Jiggins C."/>
            <person name="Moest M."/>
            <person name="Warren A I."/>
            <person name="Byers J.R.P. K."/>
            <person name="Montejo-Kovacevich G."/>
            <person name="Yen C E."/>
        </authorList>
    </citation>
    <scope>NUCLEOTIDE SEQUENCE [LARGE SCALE GENOMIC DNA]</scope>
</reference>
<evidence type="ECO:0000313" key="2">
    <source>
        <dbReference type="EMBL" id="CAB3247798.1"/>
    </source>
</evidence>
<dbReference type="Proteomes" id="UP000494106">
    <property type="component" value="Unassembled WGS sequence"/>
</dbReference>
<evidence type="ECO:0000313" key="1">
    <source>
        <dbReference type="EMBL" id="CAB3223468.1"/>
    </source>
</evidence>
<dbReference type="EMBL" id="CADEBD010000337">
    <property type="protein sequence ID" value="CAB3247798.1"/>
    <property type="molecule type" value="Genomic_DNA"/>
</dbReference>
<proteinExistence type="predicted"/>
<organism evidence="2 4">
    <name type="scientific">Arctia plantaginis</name>
    <name type="common">Wood tiger moth</name>
    <name type="synonym">Phalaena plantaginis</name>
    <dbReference type="NCBI Taxonomy" id="874455"/>
    <lineage>
        <taxon>Eukaryota</taxon>
        <taxon>Metazoa</taxon>
        <taxon>Ecdysozoa</taxon>
        <taxon>Arthropoda</taxon>
        <taxon>Hexapoda</taxon>
        <taxon>Insecta</taxon>
        <taxon>Pterygota</taxon>
        <taxon>Neoptera</taxon>
        <taxon>Endopterygota</taxon>
        <taxon>Lepidoptera</taxon>
        <taxon>Glossata</taxon>
        <taxon>Ditrysia</taxon>
        <taxon>Noctuoidea</taxon>
        <taxon>Erebidae</taxon>
        <taxon>Arctiinae</taxon>
        <taxon>Arctia</taxon>
    </lineage>
</organism>
<sequence length="73" mass="8258">MADCDLLIVRKYRLFANRCLNVEEVELEAVQVVAMNQLALHLDGQVNNQGLHNINQGLQVRVHNHHLHGALPL</sequence>
<dbReference type="EMBL" id="CADEBC010000135">
    <property type="protein sequence ID" value="CAB3223468.1"/>
    <property type="molecule type" value="Genomic_DNA"/>
</dbReference>
<protein>
    <submittedName>
        <fullName evidence="2">Uncharacterized protein</fullName>
    </submittedName>
</protein>
<evidence type="ECO:0000313" key="3">
    <source>
        <dbReference type="Proteomes" id="UP000494106"/>
    </source>
</evidence>
<gene>
    <name evidence="2" type="ORF">APLA_LOCUS12120</name>
    <name evidence="1" type="ORF">APLA_LOCUS1669</name>
</gene>
<dbReference type="Proteomes" id="UP000494256">
    <property type="component" value="Unassembled WGS sequence"/>
</dbReference>
<dbReference type="AlphaFoldDB" id="A0A8S1ARH3"/>
<comment type="caution">
    <text evidence="2">The sequence shown here is derived from an EMBL/GenBank/DDBJ whole genome shotgun (WGS) entry which is preliminary data.</text>
</comment>
<name>A0A8S1ARH3_ARCPL</name>
<accession>A0A8S1ARH3</accession>
<evidence type="ECO:0000313" key="4">
    <source>
        <dbReference type="Proteomes" id="UP000494256"/>
    </source>
</evidence>
<keyword evidence="3" id="KW-1185">Reference proteome</keyword>